<comment type="caution">
    <text evidence="2">The sequence shown here is derived from an EMBL/GenBank/DDBJ whole genome shotgun (WGS) entry which is preliminary data.</text>
</comment>
<dbReference type="PANTHER" id="PTHR36933">
    <property type="entry name" value="SLL0788 PROTEIN"/>
    <property type="match status" value="1"/>
</dbReference>
<reference evidence="3" key="1">
    <citation type="journal article" date="2019" name="Int. J. Syst. Evol. Microbiol.">
        <title>The Global Catalogue of Microorganisms (GCM) 10K type strain sequencing project: providing services to taxonomists for standard genome sequencing and annotation.</title>
        <authorList>
            <consortium name="The Broad Institute Genomics Platform"/>
            <consortium name="The Broad Institute Genome Sequencing Center for Infectious Disease"/>
            <person name="Wu L."/>
            <person name="Ma J."/>
        </authorList>
    </citation>
    <scope>NUCLEOTIDE SEQUENCE [LARGE SCALE GENOMIC DNA]</scope>
    <source>
        <strain evidence="3">JCM 13813</strain>
    </source>
</reference>
<dbReference type="Gene3D" id="1.20.1260.10">
    <property type="match status" value="1"/>
</dbReference>
<dbReference type="PANTHER" id="PTHR36933:SF1">
    <property type="entry name" value="SLL0788 PROTEIN"/>
    <property type="match status" value="1"/>
</dbReference>
<gene>
    <name evidence="2" type="ORF">GCM10009726_11290</name>
</gene>
<name>A0ABP5IIY3_9ACTN</name>
<dbReference type="EMBL" id="BAAAMQ010000009">
    <property type="protein sequence ID" value="GAA2101074.1"/>
    <property type="molecule type" value="Genomic_DNA"/>
</dbReference>
<accession>A0ABP5IIY3</accession>
<sequence>MLIGSATAALRPHRAHVRLPLPPAISTHQTWRTPDMSTTTRTMPRTLGALSLGLALALGATACGEDTDTTRTVETSPTEHNDADVAFATDMIQHHAQALSMVDLTLERPLDPDVQALAEEIRAAQGPEIETMADWLTDWDEPVPETMRDHANAGHDMGDMSDTMDDMEDRGSDMPGMMGAEDMDDLEGSADADFQQRWLEMMIEHHEGAIEMARSEQEGGRFEPAVDLAGQVVDSQTEEIATMRELLEG</sequence>
<organism evidence="2 3">
    <name type="scientific">Nocardioides furvisabuli</name>
    <dbReference type="NCBI Taxonomy" id="375542"/>
    <lineage>
        <taxon>Bacteria</taxon>
        <taxon>Bacillati</taxon>
        <taxon>Actinomycetota</taxon>
        <taxon>Actinomycetes</taxon>
        <taxon>Propionibacteriales</taxon>
        <taxon>Nocardioidaceae</taxon>
        <taxon>Nocardioides</taxon>
    </lineage>
</organism>
<dbReference type="InterPro" id="IPR012347">
    <property type="entry name" value="Ferritin-like"/>
</dbReference>
<protein>
    <submittedName>
        <fullName evidence="2">DUF305 domain-containing protein</fullName>
    </submittedName>
</protein>
<dbReference type="Proteomes" id="UP001501161">
    <property type="component" value="Unassembled WGS sequence"/>
</dbReference>
<evidence type="ECO:0000313" key="3">
    <source>
        <dbReference type="Proteomes" id="UP001501161"/>
    </source>
</evidence>
<dbReference type="InterPro" id="IPR005183">
    <property type="entry name" value="DUF305_CopM-like"/>
</dbReference>
<evidence type="ECO:0000313" key="2">
    <source>
        <dbReference type="EMBL" id="GAA2101074.1"/>
    </source>
</evidence>
<keyword evidence="3" id="KW-1185">Reference proteome</keyword>
<feature type="domain" description="DUF305" evidence="1">
    <location>
        <begin position="84"/>
        <end position="247"/>
    </location>
</feature>
<dbReference type="Pfam" id="PF03713">
    <property type="entry name" value="DUF305"/>
    <property type="match status" value="1"/>
</dbReference>
<proteinExistence type="predicted"/>
<evidence type="ECO:0000259" key="1">
    <source>
        <dbReference type="Pfam" id="PF03713"/>
    </source>
</evidence>